<evidence type="ECO:0000313" key="2">
    <source>
        <dbReference type="EMBL" id="BAU47121.1"/>
    </source>
</evidence>
<dbReference type="AlphaFoldDB" id="A0A1B4VAN4"/>
<organism evidence="2 3">
    <name type="scientific">Sulfurifustis variabilis</name>
    <dbReference type="NCBI Taxonomy" id="1675686"/>
    <lineage>
        <taxon>Bacteria</taxon>
        <taxon>Pseudomonadati</taxon>
        <taxon>Pseudomonadota</taxon>
        <taxon>Gammaproteobacteria</taxon>
        <taxon>Acidiferrobacterales</taxon>
        <taxon>Acidiferrobacteraceae</taxon>
        <taxon>Sulfurifustis</taxon>
    </lineage>
</organism>
<reference evidence="2 3" key="1">
    <citation type="submission" date="2015-08" db="EMBL/GenBank/DDBJ databases">
        <title>Complete genome sequence of Sulfurifustis variabilis.</title>
        <authorList>
            <person name="Miura A."/>
            <person name="Kojima H."/>
            <person name="Fukui M."/>
        </authorList>
    </citation>
    <scope>NUCLEOTIDE SEQUENCE [LARGE SCALE GENOMIC DNA]</scope>
    <source>
        <strain evidence="3">skN76</strain>
    </source>
</reference>
<accession>A0A1B4VAN4</accession>
<gene>
    <name evidence="2" type="ORF">SVA_0540</name>
</gene>
<evidence type="ECO:0000256" key="1">
    <source>
        <dbReference type="SAM" id="SignalP"/>
    </source>
</evidence>
<keyword evidence="1" id="KW-0732">Signal</keyword>
<protein>
    <submittedName>
        <fullName evidence="2">Uncharacterized protein</fullName>
    </submittedName>
</protein>
<keyword evidence="3" id="KW-1185">Reference proteome</keyword>
<dbReference type="Proteomes" id="UP000218899">
    <property type="component" value="Chromosome"/>
</dbReference>
<dbReference type="RefSeq" id="WP_096458409.1">
    <property type="nucleotide sequence ID" value="NZ_AP014936.1"/>
</dbReference>
<dbReference type="EMBL" id="AP014936">
    <property type="protein sequence ID" value="BAU47121.1"/>
    <property type="molecule type" value="Genomic_DNA"/>
</dbReference>
<feature type="chain" id="PRO_5008571461" evidence="1">
    <location>
        <begin position="32"/>
        <end position="180"/>
    </location>
</feature>
<name>A0A1B4VAN4_9GAMM</name>
<feature type="signal peptide" evidence="1">
    <location>
        <begin position="1"/>
        <end position="31"/>
    </location>
</feature>
<proteinExistence type="predicted"/>
<dbReference type="KEGG" id="sva:SVA_0540"/>
<sequence length="180" mass="19661">MSSLPDVARVLSRALVAAPFLAALWAFGADADPVRGLTPVKRHPLPSADPFVDAQIRIARLRQTADQLRLLASQPRPANLSGDASMEYARHEMWLRQAESRVSTLADEWEKRLRPLAGATPARAQEFGLALDLNGFFQAQSVSLQTKLRREGIAAAFTADPVRTVHDSARVVIGQMNGAR</sequence>
<evidence type="ECO:0000313" key="3">
    <source>
        <dbReference type="Proteomes" id="UP000218899"/>
    </source>
</evidence>